<dbReference type="EMBL" id="FR682616">
    <property type="protein sequence ID" value="CBW46998.1"/>
    <property type="molecule type" value="Genomic_DNA"/>
</dbReference>
<protein>
    <recommendedName>
        <fullName evidence="1">NADAR domain-containing protein</fullName>
    </recommendedName>
</protein>
<organism evidence="2 3">
    <name type="scientific">Roseovarius sp. 217 phage 1</name>
    <dbReference type="NCBI Taxonomy" id="874471"/>
    <lineage>
        <taxon>Viruses</taxon>
        <taxon>Duplodnaviria</taxon>
        <taxon>Heunggongvirae</taxon>
        <taxon>Uroviricota</taxon>
        <taxon>Caudoviricetes</taxon>
        <taxon>Schitoviridae</taxon>
        <taxon>Rhodovirinae</taxon>
        <taxon>Plymouthvirus</taxon>
        <taxon>Roseovarius Plymouth podovirus 1</taxon>
    </lineage>
</organism>
<feature type="domain" description="NADAR" evidence="1">
    <location>
        <begin position="21"/>
        <end position="154"/>
    </location>
</feature>
<dbReference type="InterPro" id="IPR037238">
    <property type="entry name" value="YbiA-like_sf"/>
</dbReference>
<name>E3PZ47_9CAUD</name>
<proteinExistence type="predicted"/>
<dbReference type="NCBIfam" id="TIGR02464">
    <property type="entry name" value="ribofla_fusion"/>
    <property type="match status" value="1"/>
</dbReference>
<evidence type="ECO:0000313" key="2">
    <source>
        <dbReference type="EMBL" id="CBW46998.1"/>
    </source>
</evidence>
<evidence type="ECO:0000313" key="3">
    <source>
        <dbReference type="Proteomes" id="UP000258344"/>
    </source>
</evidence>
<dbReference type="CDD" id="cd15457">
    <property type="entry name" value="NADAR"/>
    <property type="match status" value="1"/>
</dbReference>
<sequence length="161" mass="18326">MEMTGNLPKTTKKPIMGFQGEYRWLSNFWTAPIVVTGFEYQNTEAAYQAAKTINVAHRMQFKNMTGGEAKRAGRSVIMRHDWDFVKLEIMELVLRAKFMAHADLALKLIETGDRDIVELNTWGDTHWGQIKDKEGNLVGENVLGKLLMNIRSDINKGLAKI</sequence>
<evidence type="ECO:0000259" key="1">
    <source>
        <dbReference type="Pfam" id="PF08719"/>
    </source>
</evidence>
<accession>E3PZ47</accession>
<reference evidence="2 3" key="1">
    <citation type="journal article" date="2014" name="Front. Microbiol.">
        <title>Comparative genomics defines the core genome of the growing N4-like phage genus and identifies N4-like Roseophage specific genes.</title>
        <authorList>
            <person name="Chan J.Z."/>
            <person name="Millard A.D."/>
            <person name="Mann N.H."/>
            <person name="Schafer H."/>
        </authorList>
    </citation>
    <scope>NUCLEOTIDE SEQUENCE [LARGE SCALE GENOMIC DNA]</scope>
</reference>
<dbReference type="SUPFAM" id="SSF143990">
    <property type="entry name" value="YbiA-like"/>
    <property type="match status" value="1"/>
</dbReference>
<dbReference type="Gene3D" id="1.10.357.40">
    <property type="entry name" value="YbiA-like"/>
    <property type="match status" value="1"/>
</dbReference>
<dbReference type="Pfam" id="PF08719">
    <property type="entry name" value="NADAR"/>
    <property type="match status" value="1"/>
</dbReference>
<dbReference type="Proteomes" id="UP000258344">
    <property type="component" value="Segment"/>
</dbReference>
<dbReference type="InterPro" id="IPR012816">
    <property type="entry name" value="NADAR"/>
</dbReference>